<evidence type="ECO:0000256" key="1">
    <source>
        <dbReference type="ARBA" id="ARBA00004141"/>
    </source>
</evidence>
<evidence type="ECO:0000256" key="5">
    <source>
        <dbReference type="ARBA" id="ARBA00038359"/>
    </source>
</evidence>
<evidence type="ECO:0000256" key="4">
    <source>
        <dbReference type="ARBA" id="ARBA00023136"/>
    </source>
</evidence>
<dbReference type="PANTHER" id="PTHR33048:SF64">
    <property type="entry name" value="INTEGRAL MEMBRANE PROTEIN"/>
    <property type="match status" value="1"/>
</dbReference>
<evidence type="ECO:0000256" key="3">
    <source>
        <dbReference type="ARBA" id="ARBA00022989"/>
    </source>
</evidence>
<dbReference type="OrthoDB" id="10017208at2759"/>
<dbReference type="InterPro" id="IPR052337">
    <property type="entry name" value="SAT4-like"/>
</dbReference>
<dbReference type="GO" id="GO:0016020">
    <property type="term" value="C:membrane"/>
    <property type="evidence" value="ECO:0007669"/>
    <property type="project" value="UniProtKB-SubCell"/>
</dbReference>
<feature type="region of interest" description="Disordered" evidence="6">
    <location>
        <begin position="281"/>
        <end position="397"/>
    </location>
</feature>
<name>A0A395GYV9_9EURO</name>
<feature type="transmembrane region" description="Helical" evidence="7">
    <location>
        <begin position="127"/>
        <end position="153"/>
    </location>
</feature>
<organism evidence="9 10">
    <name type="scientific">Aspergillus ibericus CBS 121593</name>
    <dbReference type="NCBI Taxonomy" id="1448316"/>
    <lineage>
        <taxon>Eukaryota</taxon>
        <taxon>Fungi</taxon>
        <taxon>Dikarya</taxon>
        <taxon>Ascomycota</taxon>
        <taxon>Pezizomycotina</taxon>
        <taxon>Eurotiomycetes</taxon>
        <taxon>Eurotiomycetidae</taxon>
        <taxon>Eurotiales</taxon>
        <taxon>Aspergillaceae</taxon>
        <taxon>Aspergillus</taxon>
        <taxon>Aspergillus subgen. Circumdati</taxon>
    </lineage>
</organism>
<feature type="transmembrane region" description="Helical" evidence="7">
    <location>
        <begin position="252"/>
        <end position="276"/>
    </location>
</feature>
<evidence type="ECO:0000256" key="2">
    <source>
        <dbReference type="ARBA" id="ARBA00022692"/>
    </source>
</evidence>
<keyword evidence="4 7" id="KW-0472">Membrane</keyword>
<evidence type="ECO:0000313" key="10">
    <source>
        <dbReference type="Proteomes" id="UP000249402"/>
    </source>
</evidence>
<keyword evidence="3 7" id="KW-1133">Transmembrane helix</keyword>
<keyword evidence="10" id="KW-1185">Reference proteome</keyword>
<dbReference type="InterPro" id="IPR049326">
    <property type="entry name" value="Rhodopsin_dom_fungi"/>
</dbReference>
<evidence type="ECO:0000313" key="9">
    <source>
        <dbReference type="EMBL" id="RAL00767.1"/>
    </source>
</evidence>
<evidence type="ECO:0000256" key="7">
    <source>
        <dbReference type="SAM" id="Phobius"/>
    </source>
</evidence>
<dbReference type="GeneID" id="37222652"/>
<feature type="transmembrane region" description="Helical" evidence="7">
    <location>
        <begin position="95"/>
        <end position="115"/>
    </location>
</feature>
<dbReference type="AlphaFoldDB" id="A0A395GYV9"/>
<dbReference type="EMBL" id="KZ824438">
    <property type="protein sequence ID" value="RAL00767.1"/>
    <property type="molecule type" value="Genomic_DNA"/>
</dbReference>
<gene>
    <name evidence="9" type="ORF">BO80DRAFT_407080</name>
</gene>
<feature type="transmembrane region" description="Helical" evidence="7">
    <location>
        <begin position="209"/>
        <end position="232"/>
    </location>
</feature>
<protein>
    <submittedName>
        <fullName evidence="9">Integral membrane protein</fullName>
    </submittedName>
</protein>
<keyword evidence="2 7" id="KW-0812">Transmembrane</keyword>
<accession>A0A395GYV9</accession>
<dbReference type="RefSeq" id="XP_025575094.1">
    <property type="nucleotide sequence ID" value="XM_025717787.1"/>
</dbReference>
<feature type="transmembrane region" description="Helical" evidence="7">
    <location>
        <begin position="173"/>
        <end position="197"/>
    </location>
</feature>
<dbReference type="Proteomes" id="UP000249402">
    <property type="component" value="Unassembled WGS sequence"/>
</dbReference>
<dbReference type="PANTHER" id="PTHR33048">
    <property type="entry name" value="PTH11-LIKE INTEGRAL MEMBRANE PROTEIN (AFU_ORTHOLOGUE AFUA_5G11245)"/>
    <property type="match status" value="1"/>
</dbReference>
<evidence type="ECO:0000256" key="6">
    <source>
        <dbReference type="SAM" id="MobiDB-lite"/>
    </source>
</evidence>
<proteinExistence type="inferred from homology"/>
<feature type="transmembrane region" description="Helical" evidence="7">
    <location>
        <begin position="52"/>
        <end position="75"/>
    </location>
</feature>
<feature type="transmembrane region" description="Helical" evidence="7">
    <location>
        <begin position="16"/>
        <end position="40"/>
    </location>
</feature>
<dbReference type="Pfam" id="PF20684">
    <property type="entry name" value="Fung_rhodopsin"/>
    <property type="match status" value="1"/>
</dbReference>
<comment type="subcellular location">
    <subcellularLocation>
        <location evidence="1">Membrane</location>
        <topology evidence="1">Multi-pass membrane protein</topology>
    </subcellularLocation>
</comment>
<feature type="compositionally biased region" description="Gly residues" evidence="6">
    <location>
        <begin position="363"/>
        <end position="375"/>
    </location>
</feature>
<feature type="domain" description="Rhodopsin" evidence="8">
    <location>
        <begin position="36"/>
        <end position="268"/>
    </location>
</feature>
<reference evidence="9 10" key="1">
    <citation type="submission" date="2018-02" db="EMBL/GenBank/DDBJ databases">
        <title>The genomes of Aspergillus section Nigri reveals drivers in fungal speciation.</title>
        <authorList>
            <consortium name="DOE Joint Genome Institute"/>
            <person name="Vesth T.C."/>
            <person name="Nybo J."/>
            <person name="Theobald S."/>
            <person name="Brandl J."/>
            <person name="Frisvad J.C."/>
            <person name="Nielsen K.F."/>
            <person name="Lyhne E.K."/>
            <person name="Kogle M.E."/>
            <person name="Kuo A."/>
            <person name="Riley R."/>
            <person name="Clum A."/>
            <person name="Nolan M."/>
            <person name="Lipzen A."/>
            <person name="Salamov A."/>
            <person name="Henrissat B."/>
            <person name="Wiebenga A."/>
            <person name="De vries R.P."/>
            <person name="Grigoriev I.V."/>
            <person name="Mortensen U.H."/>
            <person name="Andersen M.R."/>
            <person name="Baker S.E."/>
        </authorList>
    </citation>
    <scope>NUCLEOTIDE SEQUENCE [LARGE SCALE GENOMIC DNA]</scope>
    <source>
        <strain evidence="9 10">CBS 121593</strain>
    </source>
</reference>
<dbReference type="VEuPathDB" id="FungiDB:BO80DRAFT_407080"/>
<sequence length="408" mass="44859">MTWVHNLTRPDPHSHVARVIAICLVFSISAVIAVALRLYIRLHTKRALWLDDYAAVCSAVLGMGYAGISVAQTRYGLGLDAAYFPDENVVMFSKIQYAGGPVYILAILCFKISLLTSYLRVGGFVAAYRWCIIAVAGAVVINQVVFTLLLTLACNPVAKQWDTTLPGKCIDTVASYYALAGTSLGFDMLIIALPLPVLWSLQLRHAQKVALIALFALGFFITIIQIIRIFTIKNLKTYTDSQPIVLWSDVEISLGVIIACVPTYGPYFHAFASTLTSSYNTRRRKRHPSQSQTLDPARSYALSGVRRTQRNQSRMLPSETDDQAEFLELGENTAGRHRPWDNSGAVTTTIGHGDSDSDKRGSVGSGSARGSGRGSGEGRREVGRMEEGEEDERPLQIQKVVELEVRVE</sequence>
<evidence type="ECO:0000259" key="8">
    <source>
        <dbReference type="Pfam" id="PF20684"/>
    </source>
</evidence>
<comment type="similarity">
    <text evidence="5">Belongs to the SAT4 family.</text>
</comment>
<feature type="compositionally biased region" description="Basic and acidic residues" evidence="6">
    <location>
        <begin position="376"/>
        <end position="386"/>
    </location>
</feature>